<evidence type="ECO:0000313" key="2">
    <source>
        <dbReference type="Proteomes" id="UP000277279"/>
    </source>
</evidence>
<gene>
    <name evidence="1" type="ORF">EFD55_02545</name>
</gene>
<name>A0A427N9S3_9HYPH</name>
<sequence>MSSTGKDITMIDMITLAGVQGYRHYRPPCASKAAEDRFYAEFGDSSLIRFAAWLTSPKFNWGKRPTAARFRGSCNCGAQATFLLPR</sequence>
<dbReference type="AlphaFoldDB" id="A0A427N9S3"/>
<organism evidence="1 2">
    <name type="scientific">Rhizobium pisi</name>
    <dbReference type="NCBI Taxonomy" id="574561"/>
    <lineage>
        <taxon>Bacteria</taxon>
        <taxon>Pseudomonadati</taxon>
        <taxon>Pseudomonadota</taxon>
        <taxon>Alphaproteobacteria</taxon>
        <taxon>Hyphomicrobiales</taxon>
        <taxon>Rhizobiaceae</taxon>
        <taxon>Rhizobium/Agrobacterium group</taxon>
        <taxon>Rhizobium</taxon>
    </lineage>
</organism>
<proteinExistence type="predicted"/>
<dbReference type="EMBL" id="RJJT01000001">
    <property type="protein sequence ID" value="RSB86853.1"/>
    <property type="molecule type" value="Genomic_DNA"/>
</dbReference>
<evidence type="ECO:0000313" key="1">
    <source>
        <dbReference type="EMBL" id="RSB86853.1"/>
    </source>
</evidence>
<reference evidence="1 2" key="1">
    <citation type="submission" date="2018-11" db="EMBL/GenBank/DDBJ databases">
        <authorList>
            <person name="Huo Y."/>
        </authorList>
    </citation>
    <scope>NUCLEOTIDE SEQUENCE [LARGE SCALE GENOMIC DNA]</scope>
    <source>
        <strain evidence="1 2">DSM 30132</strain>
    </source>
</reference>
<protein>
    <submittedName>
        <fullName evidence="1">Uncharacterized protein</fullName>
    </submittedName>
</protein>
<dbReference type="OrthoDB" id="8398423at2"/>
<comment type="caution">
    <text evidence="1">The sequence shown here is derived from an EMBL/GenBank/DDBJ whole genome shotgun (WGS) entry which is preliminary data.</text>
</comment>
<dbReference type="Proteomes" id="UP000277279">
    <property type="component" value="Unassembled WGS sequence"/>
</dbReference>
<accession>A0A427N9S3</accession>